<evidence type="ECO:0000313" key="3">
    <source>
        <dbReference type="Proteomes" id="UP000318626"/>
    </source>
</evidence>
<dbReference type="Pfam" id="PF01261">
    <property type="entry name" value="AP_endonuc_2"/>
    <property type="match status" value="1"/>
</dbReference>
<gene>
    <name evidence="2" type="ORF">Pan97_16330</name>
</gene>
<dbReference type="GO" id="GO:0004519">
    <property type="term" value="F:endonuclease activity"/>
    <property type="evidence" value="ECO:0007669"/>
    <property type="project" value="UniProtKB-KW"/>
</dbReference>
<sequence length="287" mass="32080">MNDWPIGLSTGCFYQTSIFDCLEHIRSAGFALIEVCSFPAHLDYHDSEAVNRAARLIRDLELDPYSFHAPFAEHIDLTSLDSQIRDKSLAEMLKAAEAAAELGVRHFVIHPGPENANIPNDQRLRRMDNAAGALNQLAQQCRQLGISLVLENMLPHLFFGRARDVLWILGALDTTEVGICLDTGHAHLSGDLRTVAHKLSGHLWMIHASDNHGKHDDHLPPGEGEIAWETLIDQLSRLHFHGAFILEIAGSPDIPGTLERARHARQFLWQVARRRLDDRQSSRGADP</sequence>
<dbReference type="OrthoDB" id="9801960at2"/>
<keyword evidence="2" id="KW-0255">Endonuclease</keyword>
<dbReference type="InterPro" id="IPR050312">
    <property type="entry name" value="IolE/XylAMocC-like"/>
</dbReference>
<dbReference type="RefSeq" id="WP_144971566.1">
    <property type="nucleotide sequence ID" value="NZ_CP036289.1"/>
</dbReference>
<name>A0A518C5Y3_9BACT</name>
<dbReference type="Proteomes" id="UP000318626">
    <property type="component" value="Chromosome"/>
</dbReference>
<dbReference type="InterPro" id="IPR036237">
    <property type="entry name" value="Xyl_isomerase-like_sf"/>
</dbReference>
<keyword evidence="2" id="KW-0378">Hydrolase</keyword>
<dbReference type="Gene3D" id="3.20.20.150">
    <property type="entry name" value="Divalent-metal-dependent TIM barrel enzymes"/>
    <property type="match status" value="1"/>
</dbReference>
<protein>
    <submittedName>
        <fullName evidence="2">Endonuclease IV</fullName>
    </submittedName>
</protein>
<proteinExistence type="predicted"/>
<dbReference type="EMBL" id="CP036289">
    <property type="protein sequence ID" value="QDU74621.1"/>
    <property type="molecule type" value="Genomic_DNA"/>
</dbReference>
<evidence type="ECO:0000313" key="2">
    <source>
        <dbReference type="EMBL" id="QDU74621.1"/>
    </source>
</evidence>
<reference evidence="3" key="1">
    <citation type="submission" date="2019-02" db="EMBL/GenBank/DDBJ databases">
        <title>Deep-cultivation of Planctomycetes and their phenomic and genomic characterization uncovers novel biology.</title>
        <authorList>
            <person name="Wiegand S."/>
            <person name="Jogler M."/>
            <person name="Boedeker C."/>
            <person name="Pinto D."/>
            <person name="Vollmers J."/>
            <person name="Rivas-Marin E."/>
            <person name="Kohn T."/>
            <person name="Peeters S.H."/>
            <person name="Heuer A."/>
            <person name="Rast P."/>
            <person name="Oberbeckmann S."/>
            <person name="Bunk B."/>
            <person name="Jeske O."/>
            <person name="Meyerdierks A."/>
            <person name="Storesund J.E."/>
            <person name="Kallscheuer N."/>
            <person name="Luecker S."/>
            <person name="Lage O.M."/>
            <person name="Pohl T."/>
            <person name="Merkel B.J."/>
            <person name="Hornburger P."/>
            <person name="Mueller R.-W."/>
            <person name="Bruemmer F."/>
            <person name="Labrenz M."/>
            <person name="Spormann A.M."/>
            <person name="Op den Camp H."/>
            <person name="Overmann J."/>
            <person name="Amann R."/>
            <person name="Jetten M.S.M."/>
            <person name="Mascher T."/>
            <person name="Medema M.H."/>
            <person name="Devos D.P."/>
            <person name="Kaster A.-K."/>
            <person name="Ovreas L."/>
            <person name="Rohde M."/>
            <person name="Galperin M.Y."/>
            <person name="Jogler C."/>
        </authorList>
    </citation>
    <scope>NUCLEOTIDE SEQUENCE [LARGE SCALE GENOMIC DNA]</scope>
    <source>
        <strain evidence="3">Pan97</strain>
    </source>
</reference>
<dbReference type="SUPFAM" id="SSF51658">
    <property type="entry name" value="Xylose isomerase-like"/>
    <property type="match status" value="1"/>
</dbReference>
<dbReference type="PANTHER" id="PTHR12110">
    <property type="entry name" value="HYDROXYPYRUVATE ISOMERASE"/>
    <property type="match status" value="1"/>
</dbReference>
<feature type="domain" description="Xylose isomerase-like TIM barrel" evidence="1">
    <location>
        <begin position="23"/>
        <end position="265"/>
    </location>
</feature>
<dbReference type="AlphaFoldDB" id="A0A518C5Y3"/>
<keyword evidence="2" id="KW-0540">Nuclease</keyword>
<dbReference type="InterPro" id="IPR013022">
    <property type="entry name" value="Xyl_isomerase-like_TIM-brl"/>
</dbReference>
<keyword evidence="3" id="KW-1185">Reference proteome</keyword>
<accession>A0A518C5Y3</accession>
<organism evidence="2 3">
    <name type="scientific">Bremerella volcania</name>
    <dbReference type="NCBI Taxonomy" id="2527984"/>
    <lineage>
        <taxon>Bacteria</taxon>
        <taxon>Pseudomonadati</taxon>
        <taxon>Planctomycetota</taxon>
        <taxon>Planctomycetia</taxon>
        <taxon>Pirellulales</taxon>
        <taxon>Pirellulaceae</taxon>
        <taxon>Bremerella</taxon>
    </lineage>
</organism>
<evidence type="ECO:0000259" key="1">
    <source>
        <dbReference type="Pfam" id="PF01261"/>
    </source>
</evidence>
<dbReference type="KEGG" id="bvo:Pan97_16330"/>